<dbReference type="EMBL" id="JAULSN010000013">
    <property type="protein sequence ID" value="KAK3360921.1"/>
    <property type="molecule type" value="Genomic_DNA"/>
</dbReference>
<evidence type="ECO:0000313" key="5">
    <source>
        <dbReference type="EMBL" id="KAK3360921.1"/>
    </source>
</evidence>
<evidence type="ECO:0000256" key="3">
    <source>
        <dbReference type="ARBA" id="ARBA00022842"/>
    </source>
</evidence>
<dbReference type="GO" id="GO:0004659">
    <property type="term" value="F:prenyltransferase activity"/>
    <property type="evidence" value="ECO:0007669"/>
    <property type="project" value="InterPro"/>
</dbReference>
<comment type="caution">
    <text evidence="5">The sequence shown here is derived from an EMBL/GenBank/DDBJ whole genome shotgun (WGS) entry which is preliminary data.</text>
</comment>
<dbReference type="GO" id="GO:0008299">
    <property type="term" value="P:isoprenoid biosynthetic process"/>
    <property type="evidence" value="ECO:0007669"/>
    <property type="project" value="InterPro"/>
</dbReference>
<dbReference type="GO" id="GO:0046872">
    <property type="term" value="F:metal ion binding"/>
    <property type="evidence" value="ECO:0007669"/>
    <property type="project" value="UniProtKB-KW"/>
</dbReference>
<name>A0AAE0MXQ3_9PEZI</name>
<evidence type="ECO:0000256" key="2">
    <source>
        <dbReference type="ARBA" id="ARBA00022723"/>
    </source>
</evidence>
<dbReference type="PANTHER" id="PTHR12001">
    <property type="entry name" value="GERANYLGERANYL PYROPHOSPHATE SYNTHASE"/>
    <property type="match status" value="1"/>
</dbReference>
<dbReference type="Pfam" id="PF00348">
    <property type="entry name" value="polyprenyl_synt"/>
    <property type="match status" value="1"/>
</dbReference>
<feature type="region of interest" description="Disordered" evidence="4">
    <location>
        <begin position="360"/>
        <end position="387"/>
    </location>
</feature>
<dbReference type="GO" id="GO:0043386">
    <property type="term" value="P:mycotoxin biosynthetic process"/>
    <property type="evidence" value="ECO:0007669"/>
    <property type="project" value="UniProtKB-ARBA"/>
</dbReference>
<organism evidence="5 6">
    <name type="scientific">Lasiosphaeria ovina</name>
    <dbReference type="NCBI Taxonomy" id="92902"/>
    <lineage>
        <taxon>Eukaryota</taxon>
        <taxon>Fungi</taxon>
        <taxon>Dikarya</taxon>
        <taxon>Ascomycota</taxon>
        <taxon>Pezizomycotina</taxon>
        <taxon>Sordariomycetes</taxon>
        <taxon>Sordariomycetidae</taxon>
        <taxon>Sordariales</taxon>
        <taxon>Lasiosphaeriaceae</taxon>
        <taxon>Lasiosphaeria</taxon>
    </lineage>
</organism>
<dbReference type="SUPFAM" id="SSF48576">
    <property type="entry name" value="Terpenoid synthases"/>
    <property type="match status" value="2"/>
</dbReference>
<dbReference type="PANTHER" id="PTHR12001:SF72">
    <property type="entry name" value="THIJ_PFPI FAMILY PROTEIN (AFU_ORTHOLOGUE AFUA_3G01210)-RELATED"/>
    <property type="match status" value="1"/>
</dbReference>
<dbReference type="AlphaFoldDB" id="A0AAE0MXQ3"/>
<keyword evidence="3" id="KW-0460">Magnesium</keyword>
<dbReference type="GO" id="GO:0046165">
    <property type="term" value="P:alcohol biosynthetic process"/>
    <property type="evidence" value="ECO:0007669"/>
    <property type="project" value="UniProtKB-ARBA"/>
</dbReference>
<reference evidence="5" key="1">
    <citation type="journal article" date="2023" name="Mol. Phylogenet. Evol.">
        <title>Genome-scale phylogeny and comparative genomics of the fungal order Sordariales.</title>
        <authorList>
            <person name="Hensen N."/>
            <person name="Bonometti L."/>
            <person name="Westerberg I."/>
            <person name="Brannstrom I.O."/>
            <person name="Guillou S."/>
            <person name="Cros-Aarteil S."/>
            <person name="Calhoun S."/>
            <person name="Haridas S."/>
            <person name="Kuo A."/>
            <person name="Mondo S."/>
            <person name="Pangilinan J."/>
            <person name="Riley R."/>
            <person name="LaButti K."/>
            <person name="Andreopoulos B."/>
            <person name="Lipzen A."/>
            <person name="Chen C."/>
            <person name="Yan M."/>
            <person name="Daum C."/>
            <person name="Ng V."/>
            <person name="Clum A."/>
            <person name="Steindorff A."/>
            <person name="Ohm R.A."/>
            <person name="Martin F."/>
            <person name="Silar P."/>
            <person name="Natvig D.O."/>
            <person name="Lalanne C."/>
            <person name="Gautier V."/>
            <person name="Ament-Velasquez S.L."/>
            <person name="Kruys A."/>
            <person name="Hutchinson M.I."/>
            <person name="Powell A.J."/>
            <person name="Barry K."/>
            <person name="Miller A.N."/>
            <person name="Grigoriev I.V."/>
            <person name="Debuchy R."/>
            <person name="Gladieux P."/>
            <person name="Hiltunen Thoren M."/>
            <person name="Johannesson H."/>
        </authorList>
    </citation>
    <scope>NUCLEOTIDE SEQUENCE</scope>
    <source>
        <strain evidence="5">CBS 958.72</strain>
    </source>
</reference>
<dbReference type="InterPro" id="IPR000092">
    <property type="entry name" value="Polyprenyl_synt"/>
</dbReference>
<sequence>MELAFSSVVDPSLYNPHGLCDGGEVRLHNSHELGDLGSILAQKDWSENVEPCQYYAGTMSARFNVVSVGFPGCLPDRLEIVSYAAEIGFLVDDLAEYGDESKRTEVLGNMIDTFRLEGQRASRSSRASGKKRLLAKLSHRMLSIDRERAKKALNMWAGYLEGGGGGGTNVQFDTFEDFVEFRVADVGRHFTTGLMYFGMGITIPEHEEAAQQQLSHPAWAAISLTNDIFSREKEQRFLAQSSNKKMNTANAVDVLARLRSVGVDEAKEICRQEIIKYWNELQGNIEKAREAGCYSSDLLRFLESMKYLHTGGLVWSTSCPRYNVADDFSPRQREWMTNGIPSEVLATSVWNRTLPPSIPEPLVPERSLHSEETEANDSTDTKHILNGQEAVTVDGPKLNGRQSIEPYISSLPGKGVRNRVIDALNVWLQVPESAIKTIKRIIDLLYTASLMLDDIQDSSSLRRGKPATHTVFGLEQTVNSSSYKIAEALEEVLKLDSLECFRIVTEELKNLYIGQSLDLYLTSNLVCPTVEDGALIQMLARLLQATSPLQTKPDVDDLALILGRAYALRNDYMNLTSGEYADQKGFCEDLDEGKYSLPVIHALRALPAAKALVLRNMLTQRRVSGRCAPEHKQLVLDMLAQAGSLDYTLSALRLLQDQVDCEVGAVEEATGVDNYELRVIVEMMKV</sequence>
<keyword evidence="2" id="KW-0479">Metal-binding</keyword>
<dbReference type="Proteomes" id="UP001287356">
    <property type="component" value="Unassembled WGS sequence"/>
</dbReference>
<proteinExistence type="predicted"/>
<dbReference type="Pfam" id="PF19086">
    <property type="entry name" value="Terpene_syn_C_2"/>
    <property type="match status" value="1"/>
</dbReference>
<evidence type="ECO:0000313" key="6">
    <source>
        <dbReference type="Proteomes" id="UP001287356"/>
    </source>
</evidence>
<evidence type="ECO:0000256" key="4">
    <source>
        <dbReference type="SAM" id="MobiDB-lite"/>
    </source>
</evidence>
<dbReference type="InterPro" id="IPR008949">
    <property type="entry name" value="Isoprenoid_synthase_dom_sf"/>
</dbReference>
<protein>
    <submittedName>
        <fullName evidence="5">Geranylgeranyl pyrophosphate synthase</fullName>
    </submittedName>
</protein>
<dbReference type="PROSITE" id="PS00723">
    <property type="entry name" value="POLYPRENYL_SYNTHASE_1"/>
    <property type="match status" value="1"/>
</dbReference>
<reference evidence="5" key="2">
    <citation type="submission" date="2023-06" db="EMBL/GenBank/DDBJ databases">
        <authorList>
            <consortium name="Lawrence Berkeley National Laboratory"/>
            <person name="Haridas S."/>
            <person name="Hensen N."/>
            <person name="Bonometti L."/>
            <person name="Westerberg I."/>
            <person name="Brannstrom I.O."/>
            <person name="Guillou S."/>
            <person name="Cros-Aarteil S."/>
            <person name="Calhoun S."/>
            <person name="Kuo A."/>
            <person name="Mondo S."/>
            <person name="Pangilinan J."/>
            <person name="Riley R."/>
            <person name="Labutti K."/>
            <person name="Andreopoulos B."/>
            <person name="Lipzen A."/>
            <person name="Chen C."/>
            <person name="Yanf M."/>
            <person name="Daum C."/>
            <person name="Ng V."/>
            <person name="Clum A."/>
            <person name="Steindorff A."/>
            <person name="Ohm R."/>
            <person name="Martin F."/>
            <person name="Silar P."/>
            <person name="Natvig D."/>
            <person name="Lalanne C."/>
            <person name="Gautier V."/>
            <person name="Ament-Velasquez S.L."/>
            <person name="Kruys A."/>
            <person name="Hutchinson M.I."/>
            <person name="Powell A.J."/>
            <person name="Barry K."/>
            <person name="Miller A.N."/>
            <person name="Grigoriev I.V."/>
            <person name="Debuchy R."/>
            <person name="Gladieux P."/>
            <person name="Thoren M.H."/>
            <person name="Johannesson H."/>
        </authorList>
    </citation>
    <scope>NUCLEOTIDE SEQUENCE</scope>
    <source>
        <strain evidence="5">CBS 958.72</strain>
    </source>
</reference>
<keyword evidence="6" id="KW-1185">Reference proteome</keyword>
<accession>A0AAE0MXQ3</accession>
<gene>
    <name evidence="5" type="ORF">B0T24DRAFT_725102</name>
</gene>
<dbReference type="InterPro" id="IPR033749">
    <property type="entry name" value="Polyprenyl_synt_CS"/>
</dbReference>
<dbReference type="Gene3D" id="1.10.600.10">
    <property type="entry name" value="Farnesyl Diphosphate Synthase"/>
    <property type="match status" value="2"/>
</dbReference>
<evidence type="ECO:0000256" key="1">
    <source>
        <dbReference type="ARBA" id="ARBA00022679"/>
    </source>
</evidence>
<keyword evidence="1" id="KW-0808">Transferase</keyword>